<organism evidence="1 2">
    <name type="scientific">Hydrococcus rivularis NIES-593</name>
    <dbReference type="NCBI Taxonomy" id="1921803"/>
    <lineage>
        <taxon>Bacteria</taxon>
        <taxon>Bacillati</taxon>
        <taxon>Cyanobacteriota</taxon>
        <taxon>Cyanophyceae</taxon>
        <taxon>Pleurocapsales</taxon>
        <taxon>Hydrococcaceae</taxon>
        <taxon>Hydrococcus</taxon>
    </lineage>
</organism>
<dbReference type="AlphaFoldDB" id="A0A1U7HHG2"/>
<dbReference type="EMBL" id="MRCB01000011">
    <property type="protein sequence ID" value="OKH23023.1"/>
    <property type="molecule type" value="Genomic_DNA"/>
</dbReference>
<reference evidence="1 2" key="1">
    <citation type="submission" date="2016-11" db="EMBL/GenBank/DDBJ databases">
        <title>Draft Genome Sequences of Nine Cyanobacterial Strains from Diverse Habitats.</title>
        <authorList>
            <person name="Zhu T."/>
            <person name="Hou S."/>
            <person name="Lu X."/>
            <person name="Hess W.R."/>
        </authorList>
    </citation>
    <scope>NUCLEOTIDE SEQUENCE [LARGE SCALE GENOMIC DNA]</scope>
    <source>
        <strain evidence="1 2">NIES-593</strain>
    </source>
</reference>
<sequence>MSNKRKKRSQIQKFYCPCCQKRLWRLGGPKYHLFYQDISELKKNLGITRKKASFLATQNSAYVDRNAWLEEFFCEEHGTIWMRLSKQADGTLAAIPAKRSDWKSTTRTIDPEIPNPSVSEFSYHMSRRASTQLV</sequence>
<name>A0A1U7HHG2_9CYAN</name>
<proteinExistence type="predicted"/>
<keyword evidence="2" id="KW-1185">Reference proteome</keyword>
<protein>
    <submittedName>
        <fullName evidence="1">Uncharacterized protein</fullName>
    </submittedName>
</protein>
<accession>A0A1U7HHG2</accession>
<evidence type="ECO:0000313" key="2">
    <source>
        <dbReference type="Proteomes" id="UP000186868"/>
    </source>
</evidence>
<gene>
    <name evidence="1" type="ORF">NIES593_11200</name>
</gene>
<comment type="caution">
    <text evidence="1">The sequence shown here is derived from an EMBL/GenBank/DDBJ whole genome shotgun (WGS) entry which is preliminary data.</text>
</comment>
<evidence type="ECO:0000313" key="1">
    <source>
        <dbReference type="EMBL" id="OKH23023.1"/>
    </source>
</evidence>
<dbReference type="OrthoDB" id="423480at2"/>
<dbReference type="Proteomes" id="UP000186868">
    <property type="component" value="Unassembled WGS sequence"/>
</dbReference>